<evidence type="ECO:0000256" key="5">
    <source>
        <dbReference type="ARBA" id="ARBA00023014"/>
    </source>
</evidence>
<gene>
    <name evidence="7" type="ORF">IAA96_08790</name>
</gene>
<dbReference type="AlphaFoldDB" id="A0A9D9EPA9"/>
<proteinExistence type="predicted"/>
<protein>
    <submittedName>
        <fullName evidence="7">2Fe-2S iron-sulfur cluster binding domain-containing protein</fullName>
    </submittedName>
</protein>
<dbReference type="Gene3D" id="3.10.20.30">
    <property type="match status" value="1"/>
</dbReference>
<dbReference type="SUPFAM" id="SSF54292">
    <property type="entry name" value="2Fe-2S ferredoxin-like"/>
    <property type="match status" value="1"/>
</dbReference>
<dbReference type="PANTHER" id="PTHR44379">
    <property type="entry name" value="OXIDOREDUCTASE WITH IRON-SULFUR SUBUNIT"/>
    <property type="match status" value="1"/>
</dbReference>
<dbReference type="Pfam" id="PF00111">
    <property type="entry name" value="Fer2"/>
    <property type="match status" value="1"/>
</dbReference>
<evidence type="ECO:0000256" key="4">
    <source>
        <dbReference type="ARBA" id="ARBA00023004"/>
    </source>
</evidence>
<name>A0A9D9EPA9_9SPIR</name>
<dbReference type="InterPro" id="IPR036884">
    <property type="entry name" value="2Fe-2S-bd_dom_sf"/>
</dbReference>
<dbReference type="Proteomes" id="UP000823616">
    <property type="component" value="Unassembled WGS sequence"/>
</dbReference>
<organism evidence="7 8">
    <name type="scientific">Candidatus Avitreponema avistercoris</name>
    <dbReference type="NCBI Taxonomy" id="2840705"/>
    <lineage>
        <taxon>Bacteria</taxon>
        <taxon>Pseudomonadati</taxon>
        <taxon>Spirochaetota</taxon>
        <taxon>Spirochaetia</taxon>
        <taxon>Spirochaetales</taxon>
        <taxon>Candidatus Avitreponema</taxon>
    </lineage>
</organism>
<feature type="domain" description="2Fe-2S ferredoxin-type" evidence="6">
    <location>
        <begin position="1"/>
        <end position="77"/>
    </location>
</feature>
<evidence type="ECO:0000256" key="2">
    <source>
        <dbReference type="ARBA" id="ARBA00022723"/>
    </source>
</evidence>
<comment type="caution">
    <text evidence="7">The sequence shown here is derived from an EMBL/GenBank/DDBJ whole genome shotgun (WGS) entry which is preliminary data.</text>
</comment>
<reference evidence="7" key="1">
    <citation type="submission" date="2020-10" db="EMBL/GenBank/DDBJ databases">
        <authorList>
            <person name="Gilroy R."/>
        </authorList>
    </citation>
    <scope>NUCLEOTIDE SEQUENCE</scope>
    <source>
        <strain evidence="7">B3-4054</strain>
    </source>
</reference>
<keyword evidence="5" id="KW-0411">Iron-sulfur</keyword>
<sequence>MIIPFTLNGEKLYLDARAGDRLVHILRQRFDLTETKESCCTGTCGVCTVLMNDVPVPSCMIPAFQIRNCRIVTLSHFKKTEDYQDIKKALDEAKISLCGFCDAGKILTAYAVLLSHEKPGKQEIKEEMSGISCQCTNPDDLAAAIQKAAAYRRQRLA</sequence>
<evidence type="ECO:0000313" key="7">
    <source>
        <dbReference type="EMBL" id="MBO8451183.1"/>
    </source>
</evidence>
<dbReference type="Pfam" id="PF01799">
    <property type="entry name" value="Fer2_2"/>
    <property type="match status" value="1"/>
</dbReference>
<dbReference type="InterPro" id="IPR051452">
    <property type="entry name" value="Diverse_Oxidoreductases"/>
</dbReference>
<dbReference type="Gene3D" id="1.10.150.120">
    <property type="entry name" value="[2Fe-2S]-binding domain"/>
    <property type="match status" value="1"/>
</dbReference>
<dbReference type="GO" id="GO:0016491">
    <property type="term" value="F:oxidoreductase activity"/>
    <property type="evidence" value="ECO:0007669"/>
    <property type="project" value="UniProtKB-KW"/>
</dbReference>
<evidence type="ECO:0000256" key="3">
    <source>
        <dbReference type="ARBA" id="ARBA00023002"/>
    </source>
</evidence>
<dbReference type="InterPro" id="IPR012675">
    <property type="entry name" value="Beta-grasp_dom_sf"/>
</dbReference>
<dbReference type="EMBL" id="JADIMS010000161">
    <property type="protein sequence ID" value="MBO8451183.1"/>
    <property type="molecule type" value="Genomic_DNA"/>
</dbReference>
<evidence type="ECO:0000256" key="1">
    <source>
        <dbReference type="ARBA" id="ARBA00022714"/>
    </source>
</evidence>
<keyword evidence="4" id="KW-0408">Iron</keyword>
<dbReference type="PANTHER" id="PTHR44379:SF5">
    <property type="entry name" value="OXIDOREDUCTASE WITH IRON-SULFUR SUBUNIT"/>
    <property type="match status" value="1"/>
</dbReference>
<dbReference type="PROSITE" id="PS51085">
    <property type="entry name" value="2FE2S_FER_2"/>
    <property type="match status" value="1"/>
</dbReference>
<keyword evidence="3" id="KW-0560">Oxidoreductase</keyword>
<dbReference type="GO" id="GO:0051537">
    <property type="term" value="F:2 iron, 2 sulfur cluster binding"/>
    <property type="evidence" value="ECO:0007669"/>
    <property type="project" value="UniProtKB-KW"/>
</dbReference>
<keyword evidence="2" id="KW-0479">Metal-binding</keyword>
<dbReference type="SUPFAM" id="SSF47741">
    <property type="entry name" value="CO dehydrogenase ISP C-domain like"/>
    <property type="match status" value="1"/>
</dbReference>
<dbReference type="InterPro" id="IPR002888">
    <property type="entry name" value="2Fe-2S-bd"/>
</dbReference>
<keyword evidence="1" id="KW-0001">2Fe-2S</keyword>
<evidence type="ECO:0000259" key="6">
    <source>
        <dbReference type="PROSITE" id="PS51085"/>
    </source>
</evidence>
<dbReference type="InterPro" id="IPR036010">
    <property type="entry name" value="2Fe-2S_ferredoxin-like_sf"/>
</dbReference>
<reference evidence="7" key="2">
    <citation type="journal article" date="2021" name="PeerJ">
        <title>Extensive microbial diversity within the chicken gut microbiome revealed by metagenomics and culture.</title>
        <authorList>
            <person name="Gilroy R."/>
            <person name="Ravi A."/>
            <person name="Getino M."/>
            <person name="Pursley I."/>
            <person name="Horton D.L."/>
            <person name="Alikhan N.F."/>
            <person name="Baker D."/>
            <person name="Gharbi K."/>
            <person name="Hall N."/>
            <person name="Watson M."/>
            <person name="Adriaenssens E.M."/>
            <person name="Foster-Nyarko E."/>
            <person name="Jarju S."/>
            <person name="Secka A."/>
            <person name="Antonio M."/>
            <person name="Oren A."/>
            <person name="Chaudhuri R.R."/>
            <person name="La Ragione R."/>
            <person name="Hildebrand F."/>
            <person name="Pallen M.J."/>
        </authorList>
    </citation>
    <scope>NUCLEOTIDE SEQUENCE</scope>
    <source>
        <strain evidence="7">B3-4054</strain>
    </source>
</reference>
<dbReference type="GO" id="GO:0046872">
    <property type="term" value="F:metal ion binding"/>
    <property type="evidence" value="ECO:0007669"/>
    <property type="project" value="UniProtKB-KW"/>
</dbReference>
<dbReference type="InterPro" id="IPR001041">
    <property type="entry name" value="2Fe-2S_ferredoxin-type"/>
</dbReference>
<evidence type="ECO:0000313" key="8">
    <source>
        <dbReference type="Proteomes" id="UP000823616"/>
    </source>
</evidence>
<accession>A0A9D9EPA9</accession>